<evidence type="ECO:0000313" key="9">
    <source>
        <dbReference type="EMBL" id="KFN50202.1"/>
    </source>
</evidence>
<evidence type="ECO:0008006" key="11">
    <source>
        <dbReference type="Google" id="ProtNLM"/>
    </source>
</evidence>
<feature type="transmembrane region" description="Helical" evidence="6">
    <location>
        <begin position="128"/>
        <end position="146"/>
    </location>
</feature>
<dbReference type="GO" id="GO:0022857">
    <property type="term" value="F:transmembrane transporter activity"/>
    <property type="evidence" value="ECO:0007669"/>
    <property type="project" value="InterPro"/>
</dbReference>
<feature type="transmembrane region" description="Helical" evidence="6">
    <location>
        <begin position="275"/>
        <end position="295"/>
    </location>
</feature>
<dbReference type="RefSeq" id="WP_043797424.1">
    <property type="nucleotide sequence ID" value="NZ_AUFF01000003.1"/>
</dbReference>
<feature type="transmembrane region" description="Helical" evidence="6">
    <location>
        <begin position="325"/>
        <end position="345"/>
    </location>
</feature>
<comment type="caution">
    <text evidence="9">The sequence shown here is derived from an EMBL/GenBank/DDBJ whole genome shotgun (WGS) entry which is preliminary data.</text>
</comment>
<keyword evidence="10" id="KW-1185">Reference proteome</keyword>
<evidence type="ECO:0000313" key="10">
    <source>
        <dbReference type="Proteomes" id="UP000029391"/>
    </source>
</evidence>
<dbReference type="InterPro" id="IPR024528">
    <property type="entry name" value="ThrE_2"/>
</dbReference>
<evidence type="ECO:0000259" key="7">
    <source>
        <dbReference type="Pfam" id="PF06738"/>
    </source>
</evidence>
<accession>A0A091BF75</accession>
<comment type="similarity">
    <text evidence="5">Belongs to the ThrE exporter (TC 2.A.79) family.</text>
</comment>
<dbReference type="eggNOG" id="COG2966">
    <property type="taxonomic scope" value="Bacteria"/>
</dbReference>
<feature type="transmembrane region" description="Helical" evidence="6">
    <location>
        <begin position="357"/>
        <end position="380"/>
    </location>
</feature>
<dbReference type="Proteomes" id="UP000029391">
    <property type="component" value="Unassembled WGS sequence"/>
</dbReference>
<dbReference type="Pfam" id="PF12821">
    <property type="entry name" value="ThrE_2"/>
    <property type="match status" value="1"/>
</dbReference>
<feature type="domain" description="Threonine/serine exporter-like N-terminal" evidence="7">
    <location>
        <begin position="18"/>
        <end position="259"/>
    </location>
</feature>
<dbReference type="PANTHER" id="PTHR31082:SF4">
    <property type="entry name" value="PHEROMONE-REGULATED MEMBRANE PROTEIN 10"/>
    <property type="match status" value="1"/>
</dbReference>
<keyword evidence="3 6" id="KW-1133">Transmembrane helix</keyword>
<sequence>MTAPVLISQATYEARAAFVAELAARLHTYGTTAQRLEGAVAGVASRLGLECEVWSNPTGLILSFADPVRGQQNGITRVIRLQPGEQDLGLLAAADAIAEDVLAGRMAPVDGHAALRALDGVPAKRSRLLDIACFGLSAAAVAVLLGGGLPTLMTACVAGLVTGALAVLGAGRPQLMEALEAIAALVATIAAAAIATFLVPLSLKTAIVAALIVLMPGLMLTNAVSELSSQQLVSGTARFAGALMILLKLTFGTVAGMQLVRLFGWQVQEAPPQPLGPVAEIIASLVAAFAFAVLFKAARRDFLLVMAAVLLGYALTRVGGEWLGLASTSFAGGAFFAAMGIAVVSNAYGRWANRPGALIRVPGIILLVPGSVGFRSLSFVMERDVFLGLDTAFLLVSALIAIVAGLLFGNLLVPSRRNL</sequence>
<feature type="transmembrane region" description="Helical" evidence="6">
    <location>
        <begin position="205"/>
        <end position="224"/>
    </location>
</feature>
<evidence type="ECO:0000259" key="8">
    <source>
        <dbReference type="Pfam" id="PF12821"/>
    </source>
</evidence>
<protein>
    <recommendedName>
        <fullName evidence="11">Threonine/serine exporter-like N-terminal domain-containing protein</fullName>
    </recommendedName>
</protein>
<feature type="transmembrane region" description="Helical" evidence="6">
    <location>
        <begin position="236"/>
        <end position="255"/>
    </location>
</feature>
<dbReference type="AlphaFoldDB" id="A0A091BF75"/>
<proteinExistence type="inferred from homology"/>
<comment type="subcellular location">
    <subcellularLocation>
        <location evidence="1">Membrane</location>
        <topology evidence="1">Multi-pass membrane protein</topology>
    </subcellularLocation>
</comment>
<keyword evidence="2 6" id="KW-0812">Transmembrane</keyword>
<dbReference type="eggNOG" id="COG3610">
    <property type="taxonomic scope" value="Bacteria"/>
</dbReference>
<evidence type="ECO:0000256" key="3">
    <source>
        <dbReference type="ARBA" id="ARBA00022989"/>
    </source>
</evidence>
<evidence type="ECO:0000256" key="2">
    <source>
        <dbReference type="ARBA" id="ARBA00022692"/>
    </source>
</evidence>
<dbReference type="EMBL" id="AWXU01000021">
    <property type="protein sequence ID" value="KFN50202.1"/>
    <property type="molecule type" value="Genomic_DNA"/>
</dbReference>
<evidence type="ECO:0000256" key="6">
    <source>
        <dbReference type="SAM" id="Phobius"/>
    </source>
</evidence>
<dbReference type="InterPro" id="IPR010619">
    <property type="entry name" value="ThrE-like_N"/>
</dbReference>
<dbReference type="InterPro" id="IPR051361">
    <property type="entry name" value="ThrE/Ser_Exporter"/>
</dbReference>
<evidence type="ECO:0000256" key="4">
    <source>
        <dbReference type="ARBA" id="ARBA00023136"/>
    </source>
</evidence>
<reference evidence="9 10" key="1">
    <citation type="submission" date="2013-09" db="EMBL/GenBank/DDBJ databases">
        <title>Genome sequencing of Arenimonas composti.</title>
        <authorList>
            <person name="Chen F."/>
            <person name="Wang G."/>
        </authorList>
    </citation>
    <scope>NUCLEOTIDE SEQUENCE [LARGE SCALE GENOMIC DNA]</scope>
    <source>
        <strain evidence="9 10">TR7-09</strain>
    </source>
</reference>
<dbReference type="Pfam" id="PF06738">
    <property type="entry name" value="ThrE"/>
    <property type="match status" value="1"/>
</dbReference>
<keyword evidence="4 6" id="KW-0472">Membrane</keyword>
<dbReference type="OrthoDB" id="1490274at2"/>
<evidence type="ECO:0000256" key="5">
    <source>
        <dbReference type="ARBA" id="ARBA00034125"/>
    </source>
</evidence>
<feature type="transmembrane region" description="Helical" evidence="6">
    <location>
        <begin position="152"/>
        <end position="171"/>
    </location>
</feature>
<evidence type="ECO:0000256" key="1">
    <source>
        <dbReference type="ARBA" id="ARBA00004141"/>
    </source>
</evidence>
<feature type="transmembrane region" description="Helical" evidence="6">
    <location>
        <begin position="392"/>
        <end position="413"/>
    </location>
</feature>
<dbReference type="PANTHER" id="PTHR31082">
    <property type="entry name" value="PHEROMONE-REGULATED MEMBRANE PROTEIN 10"/>
    <property type="match status" value="1"/>
</dbReference>
<organism evidence="9 10">
    <name type="scientific">Arenimonas composti TR7-09 = DSM 18010</name>
    <dbReference type="NCBI Taxonomy" id="1121013"/>
    <lineage>
        <taxon>Bacteria</taxon>
        <taxon>Pseudomonadati</taxon>
        <taxon>Pseudomonadota</taxon>
        <taxon>Gammaproteobacteria</taxon>
        <taxon>Lysobacterales</taxon>
        <taxon>Lysobacteraceae</taxon>
        <taxon>Arenimonas</taxon>
    </lineage>
</organism>
<feature type="transmembrane region" description="Helical" evidence="6">
    <location>
        <begin position="302"/>
        <end position="319"/>
    </location>
</feature>
<gene>
    <name evidence="9" type="ORF">P873_07545</name>
</gene>
<dbReference type="GO" id="GO:0016020">
    <property type="term" value="C:membrane"/>
    <property type="evidence" value="ECO:0007669"/>
    <property type="project" value="UniProtKB-SubCell"/>
</dbReference>
<feature type="transmembrane region" description="Helical" evidence="6">
    <location>
        <begin position="178"/>
        <end position="199"/>
    </location>
</feature>
<dbReference type="STRING" id="1121013.GCA_000426365_01706"/>
<feature type="domain" description="Threonine/Serine exporter ThrE" evidence="8">
    <location>
        <begin position="281"/>
        <end position="409"/>
    </location>
</feature>
<name>A0A091BF75_9GAMM</name>